<evidence type="ECO:0000313" key="1">
    <source>
        <dbReference type="EMBL" id="VVC39654.1"/>
    </source>
</evidence>
<proteinExistence type="predicted"/>
<organism evidence="1 2">
    <name type="scientific">Cinara cedri</name>
    <dbReference type="NCBI Taxonomy" id="506608"/>
    <lineage>
        <taxon>Eukaryota</taxon>
        <taxon>Metazoa</taxon>
        <taxon>Ecdysozoa</taxon>
        <taxon>Arthropoda</taxon>
        <taxon>Hexapoda</taxon>
        <taxon>Insecta</taxon>
        <taxon>Pterygota</taxon>
        <taxon>Neoptera</taxon>
        <taxon>Paraneoptera</taxon>
        <taxon>Hemiptera</taxon>
        <taxon>Sternorrhyncha</taxon>
        <taxon>Aphidomorpha</taxon>
        <taxon>Aphidoidea</taxon>
        <taxon>Aphididae</taxon>
        <taxon>Lachninae</taxon>
        <taxon>Cinara</taxon>
    </lineage>
</organism>
<dbReference type="AlphaFoldDB" id="A0A5E4N966"/>
<dbReference type="OrthoDB" id="6585028at2759"/>
<dbReference type="EMBL" id="CABPRJ010001896">
    <property type="protein sequence ID" value="VVC39654.1"/>
    <property type="molecule type" value="Genomic_DNA"/>
</dbReference>
<protein>
    <submittedName>
        <fullName evidence="1">Uncharacterized protein</fullName>
    </submittedName>
</protein>
<keyword evidence="2" id="KW-1185">Reference proteome</keyword>
<dbReference type="Proteomes" id="UP000325440">
    <property type="component" value="Unassembled WGS sequence"/>
</dbReference>
<evidence type="ECO:0000313" key="2">
    <source>
        <dbReference type="Proteomes" id="UP000325440"/>
    </source>
</evidence>
<gene>
    <name evidence="1" type="ORF">CINCED_3A013225</name>
</gene>
<reference evidence="1 2" key="1">
    <citation type="submission" date="2019-08" db="EMBL/GenBank/DDBJ databases">
        <authorList>
            <person name="Alioto T."/>
            <person name="Alioto T."/>
            <person name="Gomez Garrido J."/>
        </authorList>
    </citation>
    <scope>NUCLEOTIDE SEQUENCE [LARGE SCALE GENOMIC DNA]</scope>
</reference>
<accession>A0A5E4N966</accession>
<name>A0A5E4N966_9HEMI</name>
<sequence length="157" mass="17609">MPSTLIEKMKPSGVCCSSILLVCYLTITFVTESVQQKYTQQDGEAIAKDLTLYNCRGPLNADDGGLVQTKTSFSDIPRSAKSRVRVSGKRGNQFKNFMLSRDTSKDAASQVQKGSYIPVKANGKRDVLYPPTNVYDIYTGYNDMDLFQKWLSSYYLQ</sequence>